<feature type="region of interest" description="Disordered" evidence="1">
    <location>
        <begin position="28"/>
        <end position="50"/>
    </location>
</feature>
<feature type="compositionally biased region" description="Polar residues" evidence="1">
    <location>
        <begin position="28"/>
        <end position="38"/>
    </location>
</feature>
<reference evidence="2" key="2">
    <citation type="submission" date="2025-09" db="UniProtKB">
        <authorList>
            <consortium name="Ensembl"/>
        </authorList>
    </citation>
    <scope>IDENTIFICATION</scope>
</reference>
<keyword evidence="3" id="KW-1185">Reference proteome</keyword>
<dbReference type="Proteomes" id="UP000233080">
    <property type="component" value="Unassembled WGS sequence"/>
</dbReference>
<protein>
    <submittedName>
        <fullName evidence="2">Uncharacterized protein</fullName>
    </submittedName>
</protein>
<evidence type="ECO:0000313" key="3">
    <source>
        <dbReference type="Proteomes" id="UP000233080"/>
    </source>
</evidence>
<evidence type="ECO:0000256" key="1">
    <source>
        <dbReference type="SAM" id="MobiDB-lite"/>
    </source>
</evidence>
<sequence length="50" mass="5556">MVLWCQGLFSISFLDSQLSSLKVISANRSLGQKTSSKNGKPEDSLTRLKR</sequence>
<accession>A0A2K5HC56</accession>
<feature type="compositionally biased region" description="Basic and acidic residues" evidence="1">
    <location>
        <begin position="39"/>
        <end position="50"/>
    </location>
</feature>
<evidence type="ECO:0000313" key="2">
    <source>
        <dbReference type="Ensembl" id="ENSCANP00000001918.1"/>
    </source>
</evidence>
<dbReference type="Ensembl" id="ENSCANT00000007941.1">
    <property type="protein sequence ID" value="ENSCANP00000001918.1"/>
    <property type="gene ID" value="ENSCANG00000007221.1"/>
</dbReference>
<organism evidence="2 3">
    <name type="scientific">Colobus angolensis palliatus</name>
    <name type="common">Peters' Angolan colobus</name>
    <dbReference type="NCBI Taxonomy" id="336983"/>
    <lineage>
        <taxon>Eukaryota</taxon>
        <taxon>Metazoa</taxon>
        <taxon>Chordata</taxon>
        <taxon>Craniata</taxon>
        <taxon>Vertebrata</taxon>
        <taxon>Euteleostomi</taxon>
        <taxon>Mammalia</taxon>
        <taxon>Eutheria</taxon>
        <taxon>Euarchontoglires</taxon>
        <taxon>Primates</taxon>
        <taxon>Haplorrhini</taxon>
        <taxon>Catarrhini</taxon>
        <taxon>Cercopithecidae</taxon>
        <taxon>Colobinae</taxon>
        <taxon>Colobus</taxon>
    </lineage>
</organism>
<reference evidence="2" key="1">
    <citation type="submission" date="2025-08" db="UniProtKB">
        <authorList>
            <consortium name="Ensembl"/>
        </authorList>
    </citation>
    <scope>IDENTIFICATION</scope>
</reference>
<proteinExistence type="predicted"/>
<name>A0A2K5HC56_COLAP</name>
<dbReference type="AlphaFoldDB" id="A0A2K5HC56"/>